<evidence type="ECO:0000256" key="3">
    <source>
        <dbReference type="ARBA" id="ARBA00022448"/>
    </source>
</evidence>
<proteinExistence type="inferred from homology"/>
<protein>
    <recommendedName>
        <fullName evidence="6">VPS35 endosomal protein-sorting factor-like</fullName>
    </recommendedName>
</protein>
<evidence type="ECO:0000256" key="8">
    <source>
        <dbReference type="SAM" id="MobiDB-lite"/>
    </source>
</evidence>
<evidence type="ECO:0000256" key="2">
    <source>
        <dbReference type="ARBA" id="ARBA00010704"/>
    </source>
</evidence>
<reference evidence="9" key="3">
    <citation type="submission" date="2025-09" db="UniProtKB">
        <authorList>
            <consortium name="Ensembl"/>
        </authorList>
    </citation>
    <scope>IDENTIFICATION</scope>
</reference>
<keyword evidence="3" id="KW-0813">Transport</keyword>
<evidence type="ECO:0000313" key="10">
    <source>
        <dbReference type="Proteomes" id="UP000694556"/>
    </source>
</evidence>
<comment type="similarity">
    <text evidence="2">Belongs to the VPS35L family.</text>
</comment>
<evidence type="ECO:0000256" key="5">
    <source>
        <dbReference type="ARBA" id="ARBA00022927"/>
    </source>
</evidence>
<evidence type="ECO:0000256" key="1">
    <source>
        <dbReference type="ARBA" id="ARBA00004177"/>
    </source>
</evidence>
<dbReference type="InterPro" id="IPR016024">
    <property type="entry name" value="ARM-type_fold"/>
</dbReference>
<keyword evidence="10" id="KW-1185">Reference proteome</keyword>
<keyword evidence="4" id="KW-0967">Endosome</keyword>
<dbReference type="GO" id="GO:0032456">
    <property type="term" value="P:endocytic recycling"/>
    <property type="evidence" value="ECO:0007669"/>
    <property type="project" value="InterPro"/>
</dbReference>
<feature type="coiled-coil region" evidence="7">
    <location>
        <begin position="144"/>
        <end position="176"/>
    </location>
</feature>
<comment type="subcellular location">
    <subcellularLocation>
        <location evidence="1">Endosome</location>
    </subcellularLocation>
</comment>
<dbReference type="InterPro" id="IPR029705">
    <property type="entry name" value="VPS35L"/>
</dbReference>
<dbReference type="PANTHER" id="PTHR13673">
    <property type="entry name" value="ESOPHAGEAL CANCER ASSOCIATED PROTEIN"/>
    <property type="match status" value="1"/>
</dbReference>
<keyword evidence="5" id="KW-0653">Protein transport</keyword>
<dbReference type="Ensembl" id="ENSCMMT00000010051.1">
    <property type="protein sequence ID" value="ENSCMMP00000009125.1"/>
    <property type="gene ID" value="ENSCMMG00000004675.1"/>
</dbReference>
<name>A0A8C3BRS4_CAIMO</name>
<dbReference type="Proteomes" id="UP000694556">
    <property type="component" value="Chromosome 15"/>
</dbReference>
<feature type="compositionally biased region" description="Low complexity" evidence="8">
    <location>
        <begin position="33"/>
        <end position="52"/>
    </location>
</feature>
<dbReference type="GO" id="GO:0005768">
    <property type="term" value="C:endosome"/>
    <property type="evidence" value="ECO:0007669"/>
    <property type="project" value="UniProtKB-SubCell"/>
</dbReference>
<dbReference type="AlphaFoldDB" id="A0A8C3BRS4"/>
<accession>A0A8C3BRS4</accession>
<evidence type="ECO:0000313" key="9">
    <source>
        <dbReference type="Ensembl" id="ENSCMMP00000009125.1"/>
    </source>
</evidence>
<reference evidence="9" key="1">
    <citation type="submission" date="2018-09" db="EMBL/GenBank/DDBJ databases">
        <title>Common duck and Muscovy duck high density SNP chip.</title>
        <authorList>
            <person name="Vignal A."/>
            <person name="Thebault N."/>
            <person name="Warren W.C."/>
        </authorList>
    </citation>
    <scope>NUCLEOTIDE SEQUENCE [LARGE SCALE GENOMIC DNA]</scope>
</reference>
<dbReference type="SUPFAM" id="SSF48371">
    <property type="entry name" value="ARM repeat"/>
    <property type="match status" value="1"/>
</dbReference>
<keyword evidence="7" id="KW-0175">Coiled coil</keyword>
<sequence>VCKLESVPLDFGDYHPLKPITVTESKTKKMSRKGSTSSTSSSSSSSMMDPLSSVLDGTDPLSLFAAAADPVITTATMDNTRKKRDKDDSSAVGSDFEPWSSKRGEILARYTTTEKLSINLYMGSEKGKATATGSAVSEKVRTRLEELDDLEEGSQKELLNLTQQDYMNRIEELNQSLKDAWSSDQKVKALKIVIQCSKLLSDTTVIQFYPSKFVLITDILDTFGKLVYERILSMCMDNRVSLSDNFSPENVNDTAKETCLNWFFKIASIRELIPRFYVEAAILKCNKFLSKTGISECLPRLTSMIRGIGDPLVAVFARAYLCRVGMEVAPQLKESLNKNFFDFLLTFKQIHGDTVQNQLIVQCVEIPLYLTLYSPAIDWILQCIAYRAPEDYINCAEVWVEYTCRHFKKREVNTVLADIIKHMTPDRAFEDAYPQLQSIIQKVITYIYDFSLLFSVEKFLPFLDMFQKENVRVEVCKCIMESFIKHQQESTKDPVILNALLHICKTMHDSVNALTLEDEKRMLAALINGFIKMVSFGRDFEQQLSFYVEARSMFCNLEPVLVQLIHSVNQLAMETRKVMKGNHSRKTAAFVRACVAFCFITIPSLSSIFTRLNLYLHSGQVALANQCLSQADAFFKAAVSLVPEVPKMISIDGKMRPSDAFLLEFLCNFFSTLLVVPDHPEQGVLFLVRGLLNVIQDYTWEDNSDDKVRIYTNVLHLLSAMTQETYIYHVDKVDSNDTLYGGDSKFLAEINKLCETVIAQILDHLKTLGKEETLKRQSQLALYLFNTILAHGDLRNNKLNQLSVNLWNLAQKHGFADTKTMVKTLEYIRRRSKQPEMSHFADLALRLPLQSRT</sequence>
<evidence type="ECO:0000256" key="7">
    <source>
        <dbReference type="SAM" id="Coils"/>
    </source>
</evidence>
<evidence type="ECO:0000256" key="6">
    <source>
        <dbReference type="ARBA" id="ARBA00023838"/>
    </source>
</evidence>
<dbReference type="GO" id="GO:0015031">
    <property type="term" value="P:protein transport"/>
    <property type="evidence" value="ECO:0007669"/>
    <property type="project" value="UniProtKB-KW"/>
</dbReference>
<dbReference type="PANTHER" id="PTHR13673:SF0">
    <property type="entry name" value="VPS35 ENDOSOMAL PROTEIN-SORTING FACTOR-LIKE"/>
    <property type="match status" value="1"/>
</dbReference>
<feature type="region of interest" description="Disordered" evidence="8">
    <location>
        <begin position="23"/>
        <end position="52"/>
    </location>
</feature>
<evidence type="ECO:0000256" key="4">
    <source>
        <dbReference type="ARBA" id="ARBA00022753"/>
    </source>
</evidence>
<organism evidence="9 10">
    <name type="scientific">Cairina moschata</name>
    <name type="common">Muscovy duck</name>
    <dbReference type="NCBI Taxonomy" id="8855"/>
    <lineage>
        <taxon>Eukaryota</taxon>
        <taxon>Metazoa</taxon>
        <taxon>Chordata</taxon>
        <taxon>Craniata</taxon>
        <taxon>Vertebrata</taxon>
        <taxon>Euteleostomi</taxon>
        <taxon>Archelosauria</taxon>
        <taxon>Archosauria</taxon>
        <taxon>Dinosauria</taxon>
        <taxon>Saurischia</taxon>
        <taxon>Theropoda</taxon>
        <taxon>Coelurosauria</taxon>
        <taxon>Aves</taxon>
        <taxon>Neognathae</taxon>
        <taxon>Galloanserae</taxon>
        <taxon>Anseriformes</taxon>
        <taxon>Anatidae</taxon>
        <taxon>Anatinae</taxon>
        <taxon>Cairina</taxon>
    </lineage>
</organism>
<reference evidence="9" key="2">
    <citation type="submission" date="2025-08" db="UniProtKB">
        <authorList>
            <consortium name="Ensembl"/>
        </authorList>
    </citation>
    <scope>IDENTIFICATION</scope>
</reference>